<keyword evidence="3" id="KW-1185">Reference proteome</keyword>
<comment type="caution">
    <text evidence="2">The sequence shown here is derived from an EMBL/GenBank/DDBJ whole genome shotgun (WGS) entry which is preliminary data.</text>
</comment>
<keyword evidence="2" id="KW-0418">Kinase</keyword>
<dbReference type="GO" id="GO:0005524">
    <property type="term" value="F:ATP binding"/>
    <property type="evidence" value="ECO:0007669"/>
    <property type="project" value="InterPro"/>
</dbReference>
<dbReference type="AlphaFoldDB" id="A0A1Y2GRI5"/>
<dbReference type="GO" id="GO:0005737">
    <property type="term" value="C:cytoplasm"/>
    <property type="evidence" value="ECO:0007669"/>
    <property type="project" value="TreeGrafter"/>
</dbReference>
<dbReference type="SUPFAM" id="SSF56112">
    <property type="entry name" value="Protein kinase-like (PK-like)"/>
    <property type="match status" value="1"/>
</dbReference>
<sequence length="187" mass="21404">LIVEHNEHGSLHSYLVNFHPHLTWTDRYNLAMDIALGLRYLHYKGYRHRHLHSASILIDTNGSAVLSDFGSTRDAEVISSREHPARMGYIAPERLTKNGTRYSIECDIYSLGMVFWEITSGRPPFENQIAACSVEDGSLMNLAQSIMAGRRERPVEGTDPIFEDLYTRCWNSNPLERPSIDWIIQTL</sequence>
<evidence type="ECO:0000259" key="1">
    <source>
        <dbReference type="PROSITE" id="PS50011"/>
    </source>
</evidence>
<dbReference type="InterPro" id="IPR011009">
    <property type="entry name" value="Kinase-like_dom_sf"/>
</dbReference>
<dbReference type="GO" id="GO:0004672">
    <property type="term" value="F:protein kinase activity"/>
    <property type="evidence" value="ECO:0007669"/>
    <property type="project" value="InterPro"/>
</dbReference>
<feature type="non-terminal residue" evidence="2">
    <location>
        <position position="1"/>
    </location>
</feature>
<dbReference type="Pfam" id="PF07714">
    <property type="entry name" value="PK_Tyr_Ser-Thr"/>
    <property type="match status" value="1"/>
</dbReference>
<dbReference type="InterPro" id="IPR000719">
    <property type="entry name" value="Prot_kinase_dom"/>
</dbReference>
<protein>
    <submittedName>
        <fullName evidence="2">Kinase-like domain-containing protein</fullName>
    </submittedName>
</protein>
<evidence type="ECO:0000313" key="2">
    <source>
        <dbReference type="EMBL" id="ORZ18353.1"/>
    </source>
</evidence>
<dbReference type="OrthoDB" id="4062651at2759"/>
<feature type="non-terminal residue" evidence="2">
    <location>
        <position position="187"/>
    </location>
</feature>
<gene>
    <name evidence="2" type="ORF">BCR41DRAFT_297410</name>
</gene>
<feature type="domain" description="Protein kinase" evidence="1">
    <location>
        <begin position="1"/>
        <end position="187"/>
    </location>
</feature>
<dbReference type="Gene3D" id="1.10.510.10">
    <property type="entry name" value="Transferase(Phosphotransferase) domain 1"/>
    <property type="match status" value="1"/>
</dbReference>
<dbReference type="InterPro" id="IPR050167">
    <property type="entry name" value="Ser_Thr_protein_kinase"/>
</dbReference>
<dbReference type="InterPro" id="IPR001245">
    <property type="entry name" value="Ser-Thr/Tyr_kinase_cat_dom"/>
</dbReference>
<proteinExistence type="predicted"/>
<dbReference type="EMBL" id="MCFF01000015">
    <property type="protein sequence ID" value="ORZ18353.1"/>
    <property type="molecule type" value="Genomic_DNA"/>
</dbReference>
<dbReference type="GeneID" id="33562298"/>
<keyword evidence="2" id="KW-0808">Transferase</keyword>
<dbReference type="STRING" id="64571.A0A1Y2GRI5"/>
<reference evidence="2 3" key="1">
    <citation type="submission" date="2016-07" db="EMBL/GenBank/DDBJ databases">
        <title>Pervasive Adenine N6-methylation of Active Genes in Fungi.</title>
        <authorList>
            <consortium name="DOE Joint Genome Institute"/>
            <person name="Mondo S.J."/>
            <person name="Dannebaum R.O."/>
            <person name="Kuo R.C."/>
            <person name="Labutti K."/>
            <person name="Haridas S."/>
            <person name="Kuo A."/>
            <person name="Salamov A."/>
            <person name="Ahrendt S.R."/>
            <person name="Lipzen A."/>
            <person name="Sullivan W."/>
            <person name="Andreopoulos W.B."/>
            <person name="Clum A."/>
            <person name="Lindquist E."/>
            <person name="Daum C."/>
            <person name="Ramamoorthy G.K."/>
            <person name="Gryganskyi A."/>
            <person name="Culley D."/>
            <person name="Magnuson J.K."/>
            <person name="James T.Y."/>
            <person name="O'Malley M.A."/>
            <person name="Stajich J.E."/>
            <person name="Spatafora J.W."/>
            <person name="Visel A."/>
            <person name="Grigoriev I.V."/>
        </authorList>
    </citation>
    <scope>NUCLEOTIDE SEQUENCE [LARGE SCALE GENOMIC DNA]</scope>
    <source>
        <strain evidence="2 3">NRRL 3116</strain>
    </source>
</reference>
<name>A0A1Y2GRI5_9FUNG</name>
<dbReference type="Proteomes" id="UP000193648">
    <property type="component" value="Unassembled WGS sequence"/>
</dbReference>
<dbReference type="GO" id="GO:0007165">
    <property type="term" value="P:signal transduction"/>
    <property type="evidence" value="ECO:0007669"/>
    <property type="project" value="TreeGrafter"/>
</dbReference>
<dbReference type="PROSITE" id="PS50011">
    <property type="entry name" value="PROTEIN_KINASE_DOM"/>
    <property type="match status" value="1"/>
</dbReference>
<dbReference type="PANTHER" id="PTHR23257">
    <property type="entry name" value="SERINE-THREONINE PROTEIN KINASE"/>
    <property type="match status" value="1"/>
</dbReference>
<dbReference type="InParanoid" id="A0A1Y2GRI5"/>
<accession>A0A1Y2GRI5</accession>
<evidence type="ECO:0000313" key="3">
    <source>
        <dbReference type="Proteomes" id="UP000193648"/>
    </source>
</evidence>
<organism evidence="2 3">
    <name type="scientific">Lobosporangium transversale</name>
    <dbReference type="NCBI Taxonomy" id="64571"/>
    <lineage>
        <taxon>Eukaryota</taxon>
        <taxon>Fungi</taxon>
        <taxon>Fungi incertae sedis</taxon>
        <taxon>Mucoromycota</taxon>
        <taxon>Mortierellomycotina</taxon>
        <taxon>Mortierellomycetes</taxon>
        <taxon>Mortierellales</taxon>
        <taxon>Mortierellaceae</taxon>
        <taxon>Lobosporangium</taxon>
    </lineage>
</organism>
<dbReference type="RefSeq" id="XP_021882148.1">
    <property type="nucleotide sequence ID" value="XM_022020454.1"/>
</dbReference>